<dbReference type="Pfam" id="PF08327">
    <property type="entry name" value="AHSA1"/>
    <property type="match status" value="1"/>
</dbReference>
<comment type="caution">
    <text evidence="2">The sequence shown here is derived from an EMBL/GenBank/DDBJ whole genome shotgun (WGS) entry which is preliminary data.</text>
</comment>
<keyword evidence="3" id="KW-1185">Reference proteome</keyword>
<evidence type="ECO:0000313" key="2">
    <source>
        <dbReference type="EMBL" id="MFC4201623.1"/>
    </source>
</evidence>
<evidence type="ECO:0000313" key="3">
    <source>
        <dbReference type="Proteomes" id="UP001595848"/>
    </source>
</evidence>
<feature type="domain" description="Activator of Hsp90 ATPase homologue 1/2-like C-terminal" evidence="1">
    <location>
        <begin position="13"/>
        <end position="139"/>
    </location>
</feature>
<accession>A0ABV8P069</accession>
<reference evidence="3" key="1">
    <citation type="journal article" date="2019" name="Int. J. Syst. Evol. Microbiol.">
        <title>The Global Catalogue of Microorganisms (GCM) 10K type strain sequencing project: providing services to taxonomists for standard genome sequencing and annotation.</title>
        <authorList>
            <consortium name="The Broad Institute Genomics Platform"/>
            <consortium name="The Broad Institute Genome Sequencing Center for Infectious Disease"/>
            <person name="Wu L."/>
            <person name="Ma J."/>
        </authorList>
    </citation>
    <scope>NUCLEOTIDE SEQUENCE [LARGE SCALE GENOMIC DNA]</scope>
    <source>
        <strain evidence="3">LMG 24813</strain>
    </source>
</reference>
<dbReference type="Proteomes" id="UP001595848">
    <property type="component" value="Unassembled WGS sequence"/>
</dbReference>
<protein>
    <submittedName>
        <fullName evidence="2">SRPBCC domain-containing protein</fullName>
    </submittedName>
</protein>
<dbReference type="EMBL" id="JBHSBV010000004">
    <property type="protein sequence ID" value="MFC4201623.1"/>
    <property type="molecule type" value="Genomic_DNA"/>
</dbReference>
<proteinExistence type="predicted"/>
<organism evidence="2 3">
    <name type="scientific">Candidimonas humi</name>
    <dbReference type="NCBI Taxonomy" id="683355"/>
    <lineage>
        <taxon>Bacteria</taxon>
        <taxon>Pseudomonadati</taxon>
        <taxon>Pseudomonadota</taxon>
        <taxon>Betaproteobacteria</taxon>
        <taxon>Burkholderiales</taxon>
        <taxon>Alcaligenaceae</taxon>
        <taxon>Candidimonas</taxon>
    </lineage>
</organism>
<dbReference type="InterPro" id="IPR013538">
    <property type="entry name" value="ASHA1/2-like_C"/>
</dbReference>
<evidence type="ECO:0000259" key="1">
    <source>
        <dbReference type="Pfam" id="PF08327"/>
    </source>
</evidence>
<dbReference type="RefSeq" id="WP_217965535.1">
    <property type="nucleotide sequence ID" value="NZ_JAHTBN010000007.1"/>
</dbReference>
<gene>
    <name evidence="2" type="ORF">ACFOY1_11725</name>
</gene>
<sequence>MTSKVYIAIRVPADPARAFEAFTQDIASWWQPDPLFQITPEGDGELSFEPGPNGRLVTRLANGELFEIGRILAWEPGKRLMFVWRQASFPPQQSTEVEVLFEPAGEETRVSIEHRAWDTIPQEHAARHGFPEHVTLLRAAEWWRASLRNLGDRLSG</sequence>
<name>A0ABV8P069_9BURK</name>